<dbReference type="Pfam" id="PF00593">
    <property type="entry name" value="TonB_dep_Rec_b-barrel"/>
    <property type="match status" value="1"/>
</dbReference>
<comment type="subcellular location">
    <subcellularLocation>
        <location evidence="1">Cell outer membrane</location>
        <topology evidence="1">Multi-pass membrane protein</topology>
    </subcellularLocation>
</comment>
<evidence type="ECO:0000256" key="9">
    <source>
        <dbReference type="ARBA" id="ARBA00023237"/>
    </source>
</evidence>
<evidence type="ECO:0000256" key="5">
    <source>
        <dbReference type="ARBA" id="ARBA00022729"/>
    </source>
</evidence>
<dbReference type="Proteomes" id="UP000094472">
    <property type="component" value="Unassembled WGS sequence"/>
</dbReference>
<dbReference type="GO" id="GO:0009279">
    <property type="term" value="C:cell outer membrane"/>
    <property type="evidence" value="ECO:0007669"/>
    <property type="project" value="UniProtKB-SubCell"/>
</dbReference>
<dbReference type="Gene3D" id="2.40.170.20">
    <property type="entry name" value="TonB-dependent receptor, beta-barrel domain"/>
    <property type="match status" value="1"/>
</dbReference>
<feature type="region of interest" description="Disordered" evidence="10">
    <location>
        <begin position="153"/>
        <end position="185"/>
    </location>
</feature>
<dbReference type="EMBL" id="LPWF01000023">
    <property type="protein sequence ID" value="ODR98168.1"/>
    <property type="molecule type" value="Genomic_DNA"/>
</dbReference>
<dbReference type="InterPro" id="IPR000531">
    <property type="entry name" value="Beta-barrel_TonB"/>
</dbReference>
<dbReference type="PANTHER" id="PTHR30069:SF29">
    <property type="entry name" value="HEMOGLOBIN AND HEMOGLOBIN-HAPTOGLOBIN-BINDING PROTEIN 1-RELATED"/>
    <property type="match status" value="1"/>
</dbReference>
<dbReference type="SUPFAM" id="SSF56935">
    <property type="entry name" value="Porins"/>
    <property type="match status" value="1"/>
</dbReference>
<evidence type="ECO:0000313" key="12">
    <source>
        <dbReference type="EMBL" id="ODR98168.1"/>
    </source>
</evidence>
<proteinExistence type="predicted"/>
<organism evidence="12 13">
    <name type="scientific">Methyloceanibacter superfactus</name>
    <dbReference type="NCBI Taxonomy" id="1774969"/>
    <lineage>
        <taxon>Bacteria</taxon>
        <taxon>Pseudomonadati</taxon>
        <taxon>Pseudomonadota</taxon>
        <taxon>Alphaproteobacteria</taxon>
        <taxon>Hyphomicrobiales</taxon>
        <taxon>Hyphomicrobiaceae</taxon>
        <taxon>Methyloceanibacter</taxon>
    </lineage>
</organism>
<evidence type="ECO:0000256" key="10">
    <source>
        <dbReference type="SAM" id="MobiDB-lite"/>
    </source>
</evidence>
<gene>
    <name evidence="12" type="ORF">AUC69_09585</name>
</gene>
<evidence type="ECO:0000256" key="6">
    <source>
        <dbReference type="ARBA" id="ARBA00023077"/>
    </source>
</evidence>
<dbReference type="GO" id="GO:0015344">
    <property type="term" value="F:siderophore uptake transmembrane transporter activity"/>
    <property type="evidence" value="ECO:0007669"/>
    <property type="project" value="TreeGrafter"/>
</dbReference>
<dbReference type="InterPro" id="IPR036942">
    <property type="entry name" value="Beta-barrel_TonB_sf"/>
</dbReference>
<keyword evidence="9" id="KW-0998">Cell outer membrane</keyword>
<protein>
    <recommendedName>
        <fullName evidence="11">TonB-dependent receptor-like beta-barrel domain-containing protein</fullName>
    </recommendedName>
</protein>
<sequence length="710" mass="78661">MLVMEDGRPINMSLWLDPSTHYTPPPERLEAVEVVRGSVIYGPNNNFGAINFRNFQPFGPDETVISGEGGAVSLDGPSLDDAGSAAKWHVHTRKTSGNWGTVVSYTGANAQGAWDSERLRYNDFYAALGWKGVKSDATVSAVYFRQRDNYDEANLEFEEEEEDGDEEGGDLAEDEELEEEEETSFRSDTVEEAFFKEIGHCKTCYNPGSSYNTYNADVLLLQGVYNYYFNADTTLNYRIYGQHHRRDRYQNFEGANPAAAEGDFTALFLDDEVVIPEGVMLGRLRTYNFVGTALQTEFANRPLAFGLTQDIQAGVRYEHHNFSNANFFGRQGQILEDGDEKGAYVFDVDTQADAWSFFLQTSIPVTPALSIVPGARLDHYRISRDIRVGSEEEGEGEELEECEIGGREFFDGEECAVFEVDRDPLSEAFTETHVLPGIGFSWGLLGKHTVPTGKSLELPKTTYHTTMYGGYNRGLTMNVLRESNVRFPPPSELGDNYQVGIRSTGIKGVTLDVAGFYKLIENFQVKGSSTDAAGNNVYTNLDQVEIPGVEMYARLDTRPFIGGNLNPFLEGTFTYNDGTITEGADADGTSLVGNLIPEVSREVAYLTAGIESVKGWNASVSWVYRGGFFTDEQNTPYGGDFSGENGFVPSVWLLNARANYTVPQNLMPNADLVFFVSGENLADKLYITDREDGVKPGLGRTLMAGARLKW</sequence>
<evidence type="ECO:0000256" key="2">
    <source>
        <dbReference type="ARBA" id="ARBA00022448"/>
    </source>
</evidence>
<keyword evidence="7" id="KW-0472">Membrane</keyword>
<dbReference type="AlphaFoldDB" id="A0A1E3VXA2"/>
<feature type="domain" description="TonB-dependent receptor-like beta-barrel" evidence="11">
    <location>
        <begin position="211"/>
        <end position="681"/>
    </location>
</feature>
<name>A0A1E3VXA2_9HYPH</name>
<evidence type="ECO:0000256" key="1">
    <source>
        <dbReference type="ARBA" id="ARBA00004571"/>
    </source>
</evidence>
<dbReference type="PANTHER" id="PTHR30069">
    <property type="entry name" value="TONB-DEPENDENT OUTER MEMBRANE RECEPTOR"/>
    <property type="match status" value="1"/>
</dbReference>
<keyword evidence="8" id="KW-0675">Receptor</keyword>
<keyword evidence="2" id="KW-0813">Transport</keyword>
<evidence type="ECO:0000256" key="8">
    <source>
        <dbReference type="ARBA" id="ARBA00023170"/>
    </source>
</evidence>
<keyword evidence="13" id="KW-1185">Reference proteome</keyword>
<dbReference type="InterPro" id="IPR039426">
    <property type="entry name" value="TonB-dep_rcpt-like"/>
</dbReference>
<evidence type="ECO:0000259" key="11">
    <source>
        <dbReference type="Pfam" id="PF00593"/>
    </source>
</evidence>
<evidence type="ECO:0000256" key="7">
    <source>
        <dbReference type="ARBA" id="ARBA00023136"/>
    </source>
</evidence>
<keyword evidence="6" id="KW-0798">TonB box</keyword>
<feature type="compositionally biased region" description="Acidic residues" evidence="10">
    <location>
        <begin position="153"/>
        <end position="182"/>
    </location>
</feature>
<evidence type="ECO:0000256" key="3">
    <source>
        <dbReference type="ARBA" id="ARBA00022452"/>
    </source>
</evidence>
<accession>A0A1E3VXA2</accession>
<dbReference type="STRING" id="1774969.AUC69_09585"/>
<evidence type="ECO:0000313" key="13">
    <source>
        <dbReference type="Proteomes" id="UP000094472"/>
    </source>
</evidence>
<keyword evidence="5" id="KW-0732">Signal</keyword>
<keyword evidence="3" id="KW-1134">Transmembrane beta strand</keyword>
<reference evidence="12 13" key="1">
    <citation type="journal article" date="2016" name="Environ. Microbiol.">
        <title>New Methyloceanibacter diversity from North Sea sediments includes methanotroph containing solely the soluble methane monooxygenase.</title>
        <authorList>
            <person name="Vekeman B."/>
            <person name="Kerckhof F.M."/>
            <person name="Cremers G."/>
            <person name="de Vos P."/>
            <person name="Vandamme P."/>
            <person name="Boon N."/>
            <person name="Op den Camp H.J."/>
            <person name="Heylen K."/>
        </authorList>
    </citation>
    <scope>NUCLEOTIDE SEQUENCE [LARGE SCALE GENOMIC DNA]</scope>
    <source>
        <strain evidence="12 13">R-67175</strain>
    </source>
</reference>
<dbReference type="GO" id="GO:0044718">
    <property type="term" value="P:siderophore transmembrane transport"/>
    <property type="evidence" value="ECO:0007669"/>
    <property type="project" value="TreeGrafter"/>
</dbReference>
<comment type="caution">
    <text evidence="12">The sequence shown here is derived from an EMBL/GenBank/DDBJ whole genome shotgun (WGS) entry which is preliminary data.</text>
</comment>
<evidence type="ECO:0000256" key="4">
    <source>
        <dbReference type="ARBA" id="ARBA00022692"/>
    </source>
</evidence>
<keyword evidence="4" id="KW-0812">Transmembrane</keyword>